<dbReference type="InterPro" id="IPR027417">
    <property type="entry name" value="P-loop_NTPase"/>
</dbReference>
<accession>A0A4R6SHC5</accession>
<proteinExistence type="predicted"/>
<evidence type="ECO:0000313" key="2">
    <source>
        <dbReference type="EMBL" id="TDQ01023.1"/>
    </source>
</evidence>
<reference evidence="2 3" key="1">
    <citation type="submission" date="2019-03" db="EMBL/GenBank/DDBJ databases">
        <title>Genomic Encyclopedia of Type Strains, Phase IV (KMG-IV): sequencing the most valuable type-strain genomes for metagenomic binning, comparative biology and taxonomic classification.</title>
        <authorList>
            <person name="Goeker M."/>
        </authorList>
    </citation>
    <scope>NUCLEOTIDE SEQUENCE [LARGE SCALE GENOMIC DNA]</scope>
    <source>
        <strain evidence="2 3">DSM 45361</strain>
    </source>
</reference>
<dbReference type="Gene3D" id="3.40.50.300">
    <property type="entry name" value="P-loop containing nucleotide triphosphate hydrolases"/>
    <property type="match status" value="1"/>
</dbReference>
<dbReference type="SUPFAM" id="SSF52540">
    <property type="entry name" value="P-loop containing nucleoside triphosphate hydrolases"/>
    <property type="match status" value="1"/>
</dbReference>
<keyword evidence="3" id="KW-1185">Reference proteome</keyword>
<dbReference type="EMBL" id="SNXZ01000002">
    <property type="protein sequence ID" value="TDQ01023.1"/>
    <property type="molecule type" value="Genomic_DNA"/>
</dbReference>
<dbReference type="Proteomes" id="UP000295444">
    <property type="component" value="Unassembled WGS sequence"/>
</dbReference>
<sequence length="597" mass="64313">MVDVLDDTIRACAGYGRPDLADDLRVRRSALAASAVRVVVVGGTNQGKSQLINALVNAPVCAIGDDLTTTATAQVAHAATPSAAIVTAGVRALDPAGDRTPVPIDRVSAMANEQARTTDVTVRCEIGLPRELLAAGLVLVDTPSLADSADPAVNATARQADAVLLASDATRALSQQELDLLRVIVSRCPTAAVVLTKIDMAPRWRAVAQQDRDKLAAAGLSAPVIPVSADLRLAAAGAGDRQLGEESGFGRLIQWLRTDVQANAATIVRRSVTATAATAVDELLRPMVAEYTKAQATPTGGAVARWHAAGRRLEELQRESARWQTMLSDEVADLISDVEYDLRERTRRILREVDDYFEVADPAKDWDEFTEWLQDNLSAVAEDNFGWQLDRFEHIAQQLAARVDGIVPGAFPTAFPAEFDDALKLPGIENFGVAQKMFVGMRGGYSGLLMFGLATTLAGMPLINAISLGAGAAFGAKSVFEERGVRLKRRQAAAKTAAQRHVDDFFLRYSKASKDAARAIHRVLRDHFSDLARRRQAEITESAKAIKRTVDTEAAEQARHATELRARLAELGSLRERVRLLAQQTAQQSLQPRGLTA</sequence>
<dbReference type="PANTHER" id="PTHR43681">
    <property type="entry name" value="TRANSMEMBRANE GTPASE FZO"/>
    <property type="match status" value="1"/>
</dbReference>
<dbReference type="InterPro" id="IPR045063">
    <property type="entry name" value="Dynamin_N"/>
</dbReference>
<dbReference type="PANTHER" id="PTHR43681:SF1">
    <property type="entry name" value="SARCALUMENIN"/>
    <property type="match status" value="1"/>
</dbReference>
<protein>
    <submittedName>
        <fullName evidence="2">Dynamin family protein</fullName>
    </submittedName>
</protein>
<dbReference type="AlphaFoldDB" id="A0A4R6SHC5"/>
<dbReference type="InterPro" id="IPR051943">
    <property type="entry name" value="TRAFAC_Dynamin-like_GTPase"/>
</dbReference>
<feature type="domain" description="Dynamin N-terminal" evidence="1">
    <location>
        <begin position="38"/>
        <end position="196"/>
    </location>
</feature>
<gene>
    <name evidence="2" type="ORF">EV186_102890</name>
</gene>
<comment type="caution">
    <text evidence="2">The sequence shown here is derived from an EMBL/GenBank/DDBJ whole genome shotgun (WGS) entry which is preliminary data.</text>
</comment>
<organism evidence="2 3">
    <name type="scientific">Labedaea rhizosphaerae</name>
    <dbReference type="NCBI Taxonomy" id="598644"/>
    <lineage>
        <taxon>Bacteria</taxon>
        <taxon>Bacillati</taxon>
        <taxon>Actinomycetota</taxon>
        <taxon>Actinomycetes</taxon>
        <taxon>Pseudonocardiales</taxon>
        <taxon>Pseudonocardiaceae</taxon>
        <taxon>Labedaea</taxon>
    </lineage>
</organism>
<name>A0A4R6SHC5_LABRH</name>
<dbReference type="Pfam" id="PF00350">
    <property type="entry name" value="Dynamin_N"/>
    <property type="match status" value="1"/>
</dbReference>
<evidence type="ECO:0000313" key="3">
    <source>
        <dbReference type="Proteomes" id="UP000295444"/>
    </source>
</evidence>
<evidence type="ECO:0000259" key="1">
    <source>
        <dbReference type="Pfam" id="PF00350"/>
    </source>
</evidence>